<protein>
    <submittedName>
        <fullName evidence="1">Uncharacterized protein</fullName>
    </submittedName>
</protein>
<keyword evidence="2" id="KW-1185">Reference proteome</keyword>
<reference evidence="1 2" key="1">
    <citation type="submission" date="2017-04" db="EMBL/GenBank/DDBJ databases">
        <authorList>
            <person name="Afonso C.L."/>
            <person name="Miller P.J."/>
            <person name="Scott M.A."/>
            <person name="Spackman E."/>
            <person name="Goraichik I."/>
            <person name="Dimitrov K.M."/>
            <person name="Suarez D.L."/>
            <person name="Swayne D.E."/>
        </authorList>
    </citation>
    <scope>NUCLEOTIDE SEQUENCE [LARGE SCALE GENOMIC DNA]</scope>
    <source>
        <strain evidence="2">XA(T)</strain>
    </source>
</reference>
<dbReference type="InterPro" id="IPR014229">
    <property type="entry name" value="Spore_YtfJ"/>
</dbReference>
<evidence type="ECO:0000313" key="1">
    <source>
        <dbReference type="EMBL" id="ARJ04878.1"/>
    </source>
</evidence>
<dbReference type="Pfam" id="PF09579">
    <property type="entry name" value="Spore_YtfJ"/>
    <property type="match status" value="1"/>
</dbReference>
<dbReference type="RefSeq" id="WP_085019016.1">
    <property type="nucleotide sequence ID" value="NZ_BMHD01000002.1"/>
</dbReference>
<evidence type="ECO:0000313" key="2">
    <source>
        <dbReference type="Proteomes" id="UP000192775"/>
    </source>
</evidence>
<dbReference type="EMBL" id="CP020715">
    <property type="protein sequence ID" value="ARJ04878.1"/>
    <property type="molecule type" value="Genomic_DNA"/>
</dbReference>
<dbReference type="Proteomes" id="UP000192775">
    <property type="component" value="Chromosome"/>
</dbReference>
<proteinExistence type="predicted"/>
<accession>A0A1X9LKQ9</accession>
<dbReference type="KEGG" id="cphy:B5808_06335"/>
<organism evidence="1 2">
    <name type="scientific">Cnuibacter physcomitrellae</name>
    <dbReference type="NCBI Taxonomy" id="1619308"/>
    <lineage>
        <taxon>Bacteria</taxon>
        <taxon>Bacillati</taxon>
        <taxon>Actinomycetota</taxon>
        <taxon>Actinomycetes</taxon>
        <taxon>Micrococcales</taxon>
        <taxon>Microbacteriaceae</taxon>
        <taxon>Cnuibacter</taxon>
    </lineage>
</organism>
<sequence>MTQLVEKVTEPLKRLGVDASYGAPVEIDGATIVPVALVWFGFGGGNGNMGAKSDADAEGEGFGGGGVSVPIGAYVTTSLGVRFQPNLIALLAVGIPFVLVAGHVLAKLVKAAKK</sequence>
<name>A0A1X9LKQ9_9MICO</name>
<dbReference type="AlphaFoldDB" id="A0A1X9LKQ9"/>
<dbReference type="STRING" id="1619308.B5808_06335"/>
<gene>
    <name evidence="1" type="ORF">B5808_06335</name>
</gene>